<proteinExistence type="inferred from homology"/>
<comment type="subunit">
    <text evidence="8">Monomer.</text>
</comment>
<comment type="subcellular location">
    <subcellularLocation>
        <location evidence="8">Cytoplasm</location>
    </subcellularLocation>
</comment>
<dbReference type="InterPro" id="IPR025877">
    <property type="entry name" value="MobA-like_NTP_Trfase"/>
</dbReference>
<feature type="binding site" evidence="8">
    <location>
        <position position="101"/>
    </location>
    <ligand>
        <name>GTP</name>
        <dbReference type="ChEBI" id="CHEBI:37565"/>
    </ligand>
</feature>
<feature type="binding site" evidence="8">
    <location>
        <position position="71"/>
    </location>
    <ligand>
        <name>GTP</name>
        <dbReference type="ChEBI" id="CHEBI:37565"/>
    </ligand>
</feature>
<dbReference type="PANTHER" id="PTHR19136:SF81">
    <property type="entry name" value="MOLYBDENUM COFACTOR GUANYLYLTRANSFERASE"/>
    <property type="match status" value="1"/>
</dbReference>
<evidence type="ECO:0000256" key="6">
    <source>
        <dbReference type="ARBA" id="ARBA00023134"/>
    </source>
</evidence>
<keyword evidence="4 8" id="KW-0547">Nucleotide-binding</keyword>
<comment type="similarity">
    <text evidence="8">Belongs to the MobA family.</text>
</comment>
<evidence type="ECO:0000256" key="1">
    <source>
        <dbReference type="ARBA" id="ARBA00022490"/>
    </source>
</evidence>
<dbReference type="PANTHER" id="PTHR19136">
    <property type="entry name" value="MOLYBDENUM COFACTOR GUANYLYLTRANSFERASE"/>
    <property type="match status" value="1"/>
</dbReference>
<feature type="domain" description="MobA-like NTP transferase" evidence="9">
    <location>
        <begin position="11"/>
        <end position="164"/>
    </location>
</feature>
<keyword evidence="1 8" id="KW-0963">Cytoplasm</keyword>
<dbReference type="Gene3D" id="3.90.550.10">
    <property type="entry name" value="Spore Coat Polysaccharide Biosynthesis Protein SpsA, Chain A"/>
    <property type="match status" value="1"/>
</dbReference>
<comment type="catalytic activity">
    <reaction evidence="8">
        <text>Mo-molybdopterin + GTP + H(+) = Mo-molybdopterin guanine dinucleotide + diphosphate</text>
        <dbReference type="Rhea" id="RHEA:34243"/>
        <dbReference type="ChEBI" id="CHEBI:15378"/>
        <dbReference type="ChEBI" id="CHEBI:33019"/>
        <dbReference type="ChEBI" id="CHEBI:37565"/>
        <dbReference type="ChEBI" id="CHEBI:71302"/>
        <dbReference type="ChEBI" id="CHEBI:71310"/>
        <dbReference type="EC" id="2.7.7.77"/>
    </reaction>
</comment>
<keyword evidence="7 8" id="KW-0501">Molybdenum cofactor biosynthesis</keyword>
<keyword evidence="2 8" id="KW-0808">Transferase</keyword>
<dbReference type="Proteomes" id="UP000029391">
    <property type="component" value="Unassembled WGS sequence"/>
</dbReference>
<evidence type="ECO:0000259" key="9">
    <source>
        <dbReference type="Pfam" id="PF12804"/>
    </source>
</evidence>
<evidence type="ECO:0000256" key="3">
    <source>
        <dbReference type="ARBA" id="ARBA00022723"/>
    </source>
</evidence>
<evidence type="ECO:0000256" key="5">
    <source>
        <dbReference type="ARBA" id="ARBA00022842"/>
    </source>
</evidence>
<reference evidence="10 11" key="1">
    <citation type="submission" date="2013-09" db="EMBL/GenBank/DDBJ databases">
        <title>Genome sequencing of Arenimonas composti.</title>
        <authorList>
            <person name="Chen F."/>
            <person name="Wang G."/>
        </authorList>
    </citation>
    <scope>NUCLEOTIDE SEQUENCE [LARGE SCALE GENOMIC DNA]</scope>
    <source>
        <strain evidence="10 11">TR7-09</strain>
    </source>
</reference>
<accession>A0A091B4A8</accession>
<evidence type="ECO:0000256" key="8">
    <source>
        <dbReference type="HAMAP-Rule" id="MF_00316"/>
    </source>
</evidence>
<dbReference type="STRING" id="1121013.GCA_000426365_00587"/>
<keyword evidence="11" id="KW-1185">Reference proteome</keyword>
<dbReference type="RefSeq" id="WP_026816080.1">
    <property type="nucleotide sequence ID" value="NZ_AUFF01000001.1"/>
</dbReference>
<evidence type="ECO:0000256" key="4">
    <source>
        <dbReference type="ARBA" id="ARBA00022741"/>
    </source>
</evidence>
<organism evidence="10 11">
    <name type="scientific">Arenimonas composti TR7-09 = DSM 18010</name>
    <dbReference type="NCBI Taxonomy" id="1121013"/>
    <lineage>
        <taxon>Bacteria</taxon>
        <taxon>Pseudomonadati</taxon>
        <taxon>Pseudomonadota</taxon>
        <taxon>Gammaproteobacteria</taxon>
        <taxon>Lysobacterales</taxon>
        <taxon>Lysobacteraceae</taxon>
        <taxon>Arenimonas</taxon>
    </lineage>
</organism>
<comment type="caution">
    <text evidence="10">The sequence shown here is derived from an EMBL/GenBank/DDBJ whole genome shotgun (WGS) entry which is preliminary data.</text>
</comment>
<feature type="binding site" evidence="8">
    <location>
        <begin position="12"/>
        <end position="14"/>
    </location>
    <ligand>
        <name>GTP</name>
        <dbReference type="ChEBI" id="CHEBI:37565"/>
    </ligand>
</feature>
<keyword evidence="6 8" id="KW-0342">GTP-binding</keyword>
<comment type="caution">
    <text evidence="8">Lacks conserved residue(s) required for the propagation of feature annotation.</text>
</comment>
<evidence type="ECO:0000256" key="7">
    <source>
        <dbReference type="ARBA" id="ARBA00023150"/>
    </source>
</evidence>
<comment type="domain">
    <text evidence="8">The N-terminal domain determines nucleotide recognition and specific binding, while the C-terminal domain determines the specific binding to the target protein.</text>
</comment>
<comment type="function">
    <text evidence="8">Transfers a GMP moiety from GTP to Mo-molybdopterin (Mo-MPT) cofactor (Moco or molybdenum cofactor) to form Mo-molybdopterin guanine dinucleotide (Mo-MGD) cofactor.</text>
</comment>
<dbReference type="InterPro" id="IPR029044">
    <property type="entry name" value="Nucleotide-diphossugar_trans"/>
</dbReference>
<dbReference type="SUPFAM" id="SSF53448">
    <property type="entry name" value="Nucleotide-diphospho-sugar transferases"/>
    <property type="match status" value="1"/>
</dbReference>
<dbReference type="GO" id="GO:0005737">
    <property type="term" value="C:cytoplasm"/>
    <property type="evidence" value="ECO:0007669"/>
    <property type="project" value="UniProtKB-SubCell"/>
</dbReference>
<dbReference type="GO" id="GO:0006777">
    <property type="term" value="P:Mo-molybdopterin cofactor biosynthetic process"/>
    <property type="evidence" value="ECO:0007669"/>
    <property type="project" value="UniProtKB-KW"/>
</dbReference>
<feature type="binding site" evidence="8">
    <location>
        <position position="101"/>
    </location>
    <ligand>
        <name>Mg(2+)</name>
        <dbReference type="ChEBI" id="CHEBI:18420"/>
    </ligand>
</feature>
<keyword evidence="5 8" id="KW-0460">Magnesium</keyword>
<protein>
    <recommendedName>
        <fullName evidence="8">Molybdenum cofactor guanylyltransferase</fullName>
        <shortName evidence="8">MoCo guanylyltransferase</shortName>
        <ecNumber evidence="8">2.7.7.77</ecNumber>
    </recommendedName>
    <alternativeName>
        <fullName evidence="8">GTP:molybdopterin guanylyltransferase</fullName>
    </alternativeName>
    <alternativeName>
        <fullName evidence="8">Mo-MPT guanylyltransferase</fullName>
    </alternativeName>
    <alternativeName>
        <fullName evidence="8">Molybdopterin guanylyltransferase</fullName>
    </alternativeName>
    <alternativeName>
        <fullName evidence="8">Molybdopterin-guanine dinucleotide synthase</fullName>
        <shortName evidence="8">MGD synthase</shortName>
    </alternativeName>
</protein>
<dbReference type="GO" id="GO:0005525">
    <property type="term" value="F:GTP binding"/>
    <property type="evidence" value="ECO:0007669"/>
    <property type="project" value="UniProtKB-UniRule"/>
</dbReference>
<dbReference type="EC" id="2.7.7.77" evidence="8"/>
<keyword evidence="3 8" id="KW-0479">Metal-binding</keyword>
<comment type="cofactor">
    <cofactor evidence="8">
        <name>Mg(2+)</name>
        <dbReference type="ChEBI" id="CHEBI:18420"/>
    </cofactor>
</comment>
<dbReference type="Pfam" id="PF12804">
    <property type="entry name" value="NTP_transf_3"/>
    <property type="match status" value="1"/>
</dbReference>
<evidence type="ECO:0000313" key="10">
    <source>
        <dbReference type="EMBL" id="KFN45709.1"/>
    </source>
</evidence>
<feature type="binding site" evidence="8">
    <location>
        <position position="25"/>
    </location>
    <ligand>
        <name>GTP</name>
        <dbReference type="ChEBI" id="CHEBI:37565"/>
    </ligand>
</feature>
<dbReference type="AlphaFoldDB" id="A0A091B4A8"/>
<dbReference type="HAMAP" id="MF_00316">
    <property type="entry name" value="MobA"/>
    <property type="match status" value="1"/>
</dbReference>
<sequence>MTATQALSLGVLAGGRGRRMGGVDKAWIEVGGVTLLQRCLAGFPGFAGAVLVSARSADPRFAALGLHPVFDRRPGFAGPLAGLEALANACSTPWLLTVPVDVEGLPGDLAARLYAARRRNGAVLADAVGLQPLVALWSVPALRTAAASALDAGHAAARDLVAALDLAVVDIAPATLRNRNTPEDLQQP</sequence>
<dbReference type="GO" id="GO:0061603">
    <property type="term" value="F:molybdenum cofactor guanylyltransferase activity"/>
    <property type="evidence" value="ECO:0007669"/>
    <property type="project" value="UniProtKB-EC"/>
</dbReference>
<name>A0A091B4A8_9GAMM</name>
<evidence type="ECO:0000313" key="11">
    <source>
        <dbReference type="Proteomes" id="UP000029391"/>
    </source>
</evidence>
<gene>
    <name evidence="8" type="primary">mobA</name>
    <name evidence="10" type="ORF">P873_02160</name>
</gene>
<evidence type="ECO:0000256" key="2">
    <source>
        <dbReference type="ARBA" id="ARBA00022679"/>
    </source>
</evidence>
<dbReference type="eggNOG" id="COG0746">
    <property type="taxonomic scope" value="Bacteria"/>
</dbReference>
<dbReference type="OrthoDB" id="9788394at2"/>
<dbReference type="GO" id="GO:0046872">
    <property type="term" value="F:metal ion binding"/>
    <property type="evidence" value="ECO:0007669"/>
    <property type="project" value="UniProtKB-KW"/>
</dbReference>
<dbReference type="EMBL" id="AWXU01000087">
    <property type="protein sequence ID" value="KFN45709.1"/>
    <property type="molecule type" value="Genomic_DNA"/>
</dbReference>
<dbReference type="InterPro" id="IPR013482">
    <property type="entry name" value="Molybde_CF_guanTrfase"/>
</dbReference>